<dbReference type="InterPro" id="IPR002781">
    <property type="entry name" value="TM_pro_TauE-like"/>
</dbReference>
<accession>A0A5N1JB65</accession>
<keyword evidence="2 5" id="KW-0812">Transmembrane</keyword>
<dbReference type="PANTHER" id="PTHR43701:SF12">
    <property type="entry name" value="MEMBRANE TRANSPORTER PROTEIN YTNM-RELATED"/>
    <property type="match status" value="1"/>
</dbReference>
<reference evidence="6 7" key="1">
    <citation type="submission" date="2019-09" db="EMBL/GenBank/DDBJ databases">
        <title>Genome Sequence of Larkinella sp MA1.</title>
        <authorList>
            <person name="Srinivasan S."/>
        </authorList>
    </citation>
    <scope>NUCLEOTIDE SEQUENCE [LARGE SCALE GENOMIC DNA]</scope>
    <source>
        <strain evidence="6 7">MA1</strain>
    </source>
</reference>
<keyword evidence="3 5" id="KW-1133">Transmembrane helix</keyword>
<dbReference type="InterPro" id="IPR051598">
    <property type="entry name" value="TSUP/Inactive_protease-like"/>
</dbReference>
<keyword evidence="7" id="KW-1185">Reference proteome</keyword>
<evidence type="ECO:0000256" key="1">
    <source>
        <dbReference type="ARBA" id="ARBA00004141"/>
    </source>
</evidence>
<evidence type="ECO:0000256" key="3">
    <source>
        <dbReference type="ARBA" id="ARBA00022989"/>
    </source>
</evidence>
<dbReference type="EMBL" id="VTWS01000011">
    <property type="protein sequence ID" value="KAA9346258.1"/>
    <property type="molecule type" value="Genomic_DNA"/>
</dbReference>
<feature type="transmembrane region" description="Helical" evidence="5">
    <location>
        <begin position="205"/>
        <end position="226"/>
    </location>
</feature>
<feature type="transmembrane region" description="Helical" evidence="5">
    <location>
        <begin position="70"/>
        <end position="89"/>
    </location>
</feature>
<keyword evidence="4 5" id="KW-0472">Membrane</keyword>
<feature type="transmembrane region" description="Helical" evidence="5">
    <location>
        <begin position="109"/>
        <end position="130"/>
    </location>
</feature>
<organism evidence="6 7">
    <name type="scientific">Larkinella humicola</name>
    <dbReference type="NCBI Taxonomy" id="2607654"/>
    <lineage>
        <taxon>Bacteria</taxon>
        <taxon>Pseudomonadati</taxon>
        <taxon>Bacteroidota</taxon>
        <taxon>Cytophagia</taxon>
        <taxon>Cytophagales</taxon>
        <taxon>Spirosomataceae</taxon>
        <taxon>Larkinella</taxon>
    </lineage>
</organism>
<dbReference type="AlphaFoldDB" id="A0A5N1JB65"/>
<dbReference type="Pfam" id="PF01925">
    <property type="entry name" value="TauE"/>
    <property type="match status" value="1"/>
</dbReference>
<comment type="subcellular location">
    <subcellularLocation>
        <location evidence="5">Cell membrane</location>
        <topology evidence="5">Multi-pass membrane protein</topology>
    </subcellularLocation>
    <subcellularLocation>
        <location evidence="1">Membrane</location>
        <topology evidence="1">Multi-pass membrane protein</topology>
    </subcellularLocation>
</comment>
<feature type="transmembrane region" description="Helical" evidence="5">
    <location>
        <begin position="238"/>
        <end position="260"/>
    </location>
</feature>
<evidence type="ECO:0000256" key="4">
    <source>
        <dbReference type="ARBA" id="ARBA00023136"/>
    </source>
</evidence>
<gene>
    <name evidence="6" type="ORF">F0P93_28720</name>
</gene>
<keyword evidence="5" id="KW-1003">Cell membrane</keyword>
<feature type="transmembrane region" description="Helical" evidence="5">
    <location>
        <begin position="280"/>
        <end position="299"/>
    </location>
</feature>
<dbReference type="RefSeq" id="WP_150881255.1">
    <property type="nucleotide sequence ID" value="NZ_VTWS01000011.1"/>
</dbReference>
<dbReference type="PANTHER" id="PTHR43701">
    <property type="entry name" value="MEMBRANE TRANSPORTER PROTEIN MJ0441-RELATED"/>
    <property type="match status" value="1"/>
</dbReference>
<dbReference type="Proteomes" id="UP000326344">
    <property type="component" value="Unassembled WGS sequence"/>
</dbReference>
<feature type="transmembrane region" description="Helical" evidence="5">
    <location>
        <begin position="304"/>
        <end position="322"/>
    </location>
</feature>
<evidence type="ECO:0000256" key="2">
    <source>
        <dbReference type="ARBA" id="ARBA00022692"/>
    </source>
</evidence>
<dbReference type="GO" id="GO:0005886">
    <property type="term" value="C:plasma membrane"/>
    <property type="evidence" value="ECO:0007669"/>
    <property type="project" value="UniProtKB-SubCell"/>
</dbReference>
<comment type="similarity">
    <text evidence="5">Belongs to the 4-toluene sulfonate uptake permease (TSUP) (TC 2.A.102) family.</text>
</comment>
<evidence type="ECO:0000313" key="6">
    <source>
        <dbReference type="EMBL" id="KAA9346258.1"/>
    </source>
</evidence>
<evidence type="ECO:0000313" key="7">
    <source>
        <dbReference type="Proteomes" id="UP000326344"/>
    </source>
</evidence>
<proteinExistence type="inferred from homology"/>
<protein>
    <recommendedName>
        <fullName evidence="5">Probable membrane transporter protein</fullName>
    </recommendedName>
</protein>
<feature type="transmembrane region" description="Helical" evidence="5">
    <location>
        <begin position="328"/>
        <end position="348"/>
    </location>
</feature>
<feature type="transmembrane region" description="Helical" evidence="5">
    <location>
        <begin position="177"/>
        <end position="199"/>
    </location>
</feature>
<name>A0A5N1JB65_9BACT</name>
<sequence>MQPISASDSSPEASTPVGLNLNGLKITVQGESAAEQVKALRKAFPESEIDLLSDAPPRSILLRRRNRTEIAIYISSALALMIVGHLLFSYLTLDRLTLVMTSLELNSDFWYYVAGGFVAQMIDGALGMAYGVTASTLLLTVGVSPAAVSASVHSSEIFTSGVSGYMHLRFGNVNSKLFKAVLIPGVIGACMGAYVLVSLEQYSVYIKPIVAVYTAILGVLIIQKALAKRVKKKPIKKIGLLAWFGGTMDAIGGGGWGPIVSSTLIASGRHPRYTIGSVNLAEFFISLSSSLTFVTLIGLTHWQIIIGLVLGGMIAAPIAAILSTRLPIKAMMIMVGVVVIIVSLRNIITVLF</sequence>
<comment type="caution">
    <text evidence="6">The sequence shown here is derived from an EMBL/GenBank/DDBJ whole genome shotgun (WGS) entry which is preliminary data.</text>
</comment>
<evidence type="ECO:0000256" key="5">
    <source>
        <dbReference type="RuleBase" id="RU363041"/>
    </source>
</evidence>